<reference evidence="1 3" key="1">
    <citation type="submission" date="2011-06" db="EMBL/GenBank/DDBJ databases">
        <authorList>
            <person name="Harkins D.M."/>
            <person name="Madupu R."/>
            <person name="Durkin A.S."/>
            <person name="Torralba M."/>
            <person name="Methe B."/>
            <person name="Sutton G.G."/>
            <person name="Nelson K.E."/>
        </authorList>
    </citation>
    <scope>NUCLEOTIDE SEQUENCE [LARGE SCALE GENOMIC DNA]</scope>
    <source>
        <strain evidence="1 3">SK1060</strain>
    </source>
</reference>
<dbReference type="Proteomes" id="UP000003287">
    <property type="component" value="Unassembled WGS sequence"/>
</dbReference>
<dbReference type="AlphaFoldDB" id="F9P9U9"/>
<dbReference type="RefSeq" id="WP_006269014.1">
    <property type="nucleotide sequence ID" value="NZ_BASX01000002.1"/>
</dbReference>
<dbReference type="InterPro" id="IPR036412">
    <property type="entry name" value="HAD-like_sf"/>
</dbReference>
<dbReference type="EMBL" id="BASX01000002">
    <property type="protein sequence ID" value="GAD43851.1"/>
    <property type="molecule type" value="Genomic_DNA"/>
</dbReference>
<dbReference type="Proteomes" id="UP000016985">
    <property type="component" value="Unassembled WGS sequence"/>
</dbReference>
<evidence type="ECO:0000313" key="3">
    <source>
        <dbReference type="Proteomes" id="UP000003287"/>
    </source>
</evidence>
<dbReference type="SUPFAM" id="SSF56784">
    <property type="entry name" value="HAD-like"/>
    <property type="match status" value="1"/>
</dbReference>
<dbReference type="EMBL" id="AFUP01000009">
    <property type="protein sequence ID" value="EGV06801.1"/>
    <property type="molecule type" value="Genomic_DNA"/>
</dbReference>
<gene>
    <name evidence="2" type="ORF">ANG5_0379</name>
    <name evidence="1" type="ORF">HMPREF1042_2449</name>
</gene>
<name>F9P9U9_STRCV</name>
<evidence type="ECO:0000313" key="4">
    <source>
        <dbReference type="Proteomes" id="UP000016985"/>
    </source>
</evidence>
<organism evidence="1 3">
    <name type="scientific">Streptococcus constellatus subsp. pharyngis SK1060 = CCUG 46377</name>
    <dbReference type="NCBI Taxonomy" id="1035184"/>
    <lineage>
        <taxon>Bacteria</taxon>
        <taxon>Bacillati</taxon>
        <taxon>Bacillota</taxon>
        <taxon>Bacilli</taxon>
        <taxon>Lactobacillales</taxon>
        <taxon>Streptococcaceae</taxon>
        <taxon>Streptococcus</taxon>
        <taxon>Streptococcus anginosus group</taxon>
    </lineage>
</organism>
<protein>
    <submittedName>
        <fullName evidence="1">Uncharacterized protein</fullName>
    </submittedName>
</protein>
<reference evidence="2 4" key="2">
    <citation type="submission" date="2013-09" db="EMBL/GenBank/DDBJ databases">
        <title>Genome Sequences of seven clinical isolates and type strains of anginosus group streptococci.</title>
        <authorList>
            <person name="Maruyama F."/>
            <person name="Sakurai A."/>
            <person name="Ogura Y."/>
            <person name="Homma H."/>
            <person name="Takahashi N."/>
            <person name="Ohtsubo Y."/>
            <person name="Hoshino T."/>
            <person name="Okahashi N."/>
            <person name="Nakagawa I."/>
            <person name="Kimura S."/>
            <person name="Fujiwara T."/>
            <person name="Hayashi T."/>
            <person name="Shintani S."/>
        </authorList>
    </citation>
    <scope>NUCLEOTIDE SEQUENCE [LARGE SCALE GENOMIC DNA]</scope>
    <source>
        <strain evidence="2">CCUG 46377</strain>
        <strain evidence="4">CCUG46377</strain>
    </source>
</reference>
<evidence type="ECO:0000313" key="1">
    <source>
        <dbReference type="EMBL" id="EGV06801.1"/>
    </source>
</evidence>
<keyword evidence="4" id="KW-1185">Reference proteome</keyword>
<sequence length="108" mass="12391">MFQLLVFDMDDVIVDTEYLDFQLQQAFVCLFSSSPNELSQQDFSILVGKSYTALYRCIKQLSQTSLSLETIIFGNNRSSTRKVCSRKIPRGKLPRIVSESYRADSFIC</sequence>
<evidence type="ECO:0000313" key="2">
    <source>
        <dbReference type="EMBL" id="GAD43851.1"/>
    </source>
</evidence>
<proteinExistence type="predicted"/>
<accession>F9P9U9</accession>